<comment type="caution">
    <text evidence="4">The sequence shown here is derived from an EMBL/GenBank/DDBJ whole genome shotgun (WGS) entry which is preliminary data.</text>
</comment>
<dbReference type="Gene3D" id="3.30.1470.10">
    <property type="entry name" value="Photosystem I PsaD, reaction center subunit II"/>
    <property type="match status" value="2"/>
</dbReference>
<reference evidence="4 5" key="1">
    <citation type="journal article" date="2015" name="Genome Biol. Evol.">
        <title>Comparative Genomics of a Bacterivorous Green Alga Reveals Evolutionary Causalities and Consequences of Phago-Mixotrophic Mode of Nutrition.</title>
        <authorList>
            <person name="Burns J.A."/>
            <person name="Paasch A."/>
            <person name="Narechania A."/>
            <person name="Kim E."/>
        </authorList>
    </citation>
    <scope>NUCLEOTIDE SEQUENCE [LARGE SCALE GENOMIC DNA]</scope>
    <source>
        <strain evidence="4 5">PLY_AMNH</strain>
    </source>
</reference>
<dbReference type="InterPro" id="IPR053233">
    <property type="entry name" value="ABRA-related"/>
</dbReference>
<dbReference type="SUPFAM" id="SSF51045">
    <property type="entry name" value="WW domain"/>
    <property type="match status" value="2"/>
</dbReference>
<keyword evidence="2" id="KW-1133">Transmembrane helix</keyword>
<dbReference type="PROSITE" id="PS50020">
    <property type="entry name" value="WW_DOMAIN_2"/>
    <property type="match status" value="2"/>
</dbReference>
<dbReference type="InterPro" id="IPR036020">
    <property type="entry name" value="WW_dom_sf"/>
</dbReference>
<organism evidence="4 5">
    <name type="scientific">Cymbomonas tetramitiformis</name>
    <dbReference type="NCBI Taxonomy" id="36881"/>
    <lineage>
        <taxon>Eukaryota</taxon>
        <taxon>Viridiplantae</taxon>
        <taxon>Chlorophyta</taxon>
        <taxon>Pyramimonadophyceae</taxon>
        <taxon>Pyramimonadales</taxon>
        <taxon>Pyramimonadaceae</taxon>
        <taxon>Cymbomonas</taxon>
    </lineage>
</organism>
<keyword evidence="2" id="KW-0812">Transmembrane</keyword>
<feature type="transmembrane region" description="Helical" evidence="2">
    <location>
        <begin position="490"/>
        <end position="515"/>
    </location>
</feature>
<dbReference type="Pfam" id="PF00397">
    <property type="entry name" value="WW"/>
    <property type="match status" value="2"/>
</dbReference>
<feature type="compositionally biased region" description="Basic and acidic residues" evidence="1">
    <location>
        <begin position="380"/>
        <end position="401"/>
    </location>
</feature>
<evidence type="ECO:0000313" key="4">
    <source>
        <dbReference type="EMBL" id="KAK3261418.1"/>
    </source>
</evidence>
<feature type="compositionally biased region" description="Polar residues" evidence="1">
    <location>
        <begin position="428"/>
        <end position="440"/>
    </location>
</feature>
<dbReference type="PANTHER" id="PTHR21715">
    <property type="entry name" value="RH04127P"/>
    <property type="match status" value="1"/>
</dbReference>
<dbReference type="InterPro" id="IPR001202">
    <property type="entry name" value="WW_dom"/>
</dbReference>
<keyword evidence="2" id="KW-0472">Membrane</keyword>
<feature type="compositionally biased region" description="Low complexity" evidence="1">
    <location>
        <begin position="37"/>
        <end position="52"/>
    </location>
</feature>
<feature type="compositionally biased region" description="Low complexity" evidence="1">
    <location>
        <begin position="446"/>
        <end position="457"/>
    </location>
</feature>
<feature type="region of interest" description="Disordered" evidence="1">
    <location>
        <begin position="1"/>
        <end position="91"/>
    </location>
</feature>
<keyword evidence="5" id="KW-1185">Reference proteome</keyword>
<feature type="compositionally biased region" description="Low complexity" evidence="1">
    <location>
        <begin position="62"/>
        <end position="73"/>
    </location>
</feature>
<evidence type="ECO:0000256" key="2">
    <source>
        <dbReference type="SAM" id="Phobius"/>
    </source>
</evidence>
<dbReference type="Proteomes" id="UP001190700">
    <property type="component" value="Unassembled WGS sequence"/>
</dbReference>
<dbReference type="CDD" id="cd00201">
    <property type="entry name" value="WW"/>
    <property type="match status" value="2"/>
</dbReference>
<sequence>MEEASKPGAEINRRSVEDLEQTQVQAPSLAVSGDITQPSSRAPQSESSSKESGTLETLQVPSSEVEATTEASSGTIDSAGPEAGFSSGLPHSRVAKYRAQASSGASTEELSPASTLQYVDSAKNVSAASLDVEDNTVAGTPAATASVETEEPIAPPSEQEISDYAEYLGMVPGEDGPFLWIAEQALCAPLPEGWRELEDHLGRTFYLNSVTSESRWDHPYDEDYQKLFEGLKQATGEQVPTKDEVEEMGAYLGIDVLKEPRLLWIARQASLAPLPPGYRELEDENGHVYFYDQETDESTREHPLDIIFKQLVEVERERLGEFSLVRAANVGMDEARCPMQLTSDGTRAGAYIYDWITGEQTSLSPPQAPPPLPEPSSESKLSDANEKGVKFALDGEKKDEDSSAASTVEKSLARAPLTSRRAGITRRGMQSSKASSQTPGRGSLVKSSALAKPSAAKGSKHQAENSDHQEEDGEDTLVARRTVPQAALGWLTWLIWSPISLTSFILALTQAILLSPVRALRKIPRLAEK</sequence>
<protein>
    <recommendedName>
        <fullName evidence="3">WW domain-containing protein</fullName>
    </recommendedName>
</protein>
<dbReference type="SMART" id="SM00456">
    <property type="entry name" value="WW"/>
    <property type="match status" value="2"/>
</dbReference>
<evidence type="ECO:0000256" key="1">
    <source>
        <dbReference type="SAM" id="MobiDB-lite"/>
    </source>
</evidence>
<feature type="domain" description="WW" evidence="3">
    <location>
        <begin position="272"/>
        <end position="305"/>
    </location>
</feature>
<gene>
    <name evidence="4" type="ORF">CYMTET_29673</name>
</gene>
<feature type="region of interest" description="Disordered" evidence="1">
    <location>
        <begin position="360"/>
        <end position="475"/>
    </location>
</feature>
<accession>A0AAE0FKT4</accession>
<name>A0AAE0FKT4_9CHLO</name>
<evidence type="ECO:0000259" key="3">
    <source>
        <dbReference type="PROSITE" id="PS50020"/>
    </source>
</evidence>
<dbReference type="AlphaFoldDB" id="A0AAE0FKT4"/>
<dbReference type="EMBL" id="LGRX02016908">
    <property type="protein sequence ID" value="KAK3261418.1"/>
    <property type="molecule type" value="Genomic_DNA"/>
</dbReference>
<proteinExistence type="predicted"/>
<feature type="domain" description="WW" evidence="3">
    <location>
        <begin position="188"/>
        <end position="221"/>
    </location>
</feature>
<dbReference type="PROSITE" id="PS01159">
    <property type="entry name" value="WW_DOMAIN_1"/>
    <property type="match status" value="1"/>
</dbReference>
<evidence type="ECO:0000313" key="5">
    <source>
        <dbReference type="Proteomes" id="UP001190700"/>
    </source>
</evidence>
<dbReference type="PANTHER" id="PTHR21715:SF0">
    <property type="entry name" value="RH04127P"/>
    <property type="match status" value="1"/>
</dbReference>